<feature type="compositionally biased region" description="Gly residues" evidence="1">
    <location>
        <begin position="581"/>
        <end position="590"/>
    </location>
</feature>
<dbReference type="PANTHER" id="PTHR22794:SF2">
    <property type="entry name" value="THAP DOMAIN-CONTAINING PROTEIN 11"/>
    <property type="match status" value="1"/>
</dbReference>
<comment type="caution">
    <text evidence="2">The sequence shown here is derived from an EMBL/GenBank/DDBJ whole genome shotgun (WGS) entry which is preliminary data.</text>
</comment>
<dbReference type="EMBL" id="JAFEKC020000004">
    <property type="protein sequence ID" value="KAK0515104.1"/>
    <property type="molecule type" value="Genomic_DNA"/>
</dbReference>
<accession>A0AA39R7H0</accession>
<feature type="compositionally biased region" description="Basic and acidic residues" evidence="1">
    <location>
        <begin position="496"/>
        <end position="506"/>
    </location>
</feature>
<dbReference type="GO" id="GO:0000329">
    <property type="term" value="C:fungal-type vacuole membrane"/>
    <property type="evidence" value="ECO:0007669"/>
    <property type="project" value="TreeGrafter"/>
</dbReference>
<feature type="compositionally biased region" description="Low complexity" evidence="1">
    <location>
        <begin position="294"/>
        <end position="304"/>
    </location>
</feature>
<dbReference type="Proteomes" id="UP001166286">
    <property type="component" value="Unassembled WGS sequence"/>
</dbReference>
<feature type="compositionally biased region" description="Gly residues" evidence="1">
    <location>
        <begin position="547"/>
        <end position="566"/>
    </location>
</feature>
<feature type="compositionally biased region" description="Basic residues" evidence="1">
    <location>
        <begin position="40"/>
        <end position="73"/>
    </location>
</feature>
<evidence type="ECO:0000256" key="1">
    <source>
        <dbReference type="SAM" id="MobiDB-lite"/>
    </source>
</evidence>
<feature type="compositionally biased region" description="Acidic residues" evidence="1">
    <location>
        <begin position="176"/>
        <end position="189"/>
    </location>
</feature>
<reference evidence="2" key="1">
    <citation type="submission" date="2023-03" db="EMBL/GenBank/DDBJ databases">
        <title>Complete genome of Cladonia borealis.</title>
        <authorList>
            <person name="Park H."/>
        </authorList>
    </citation>
    <scope>NUCLEOTIDE SEQUENCE</scope>
    <source>
        <strain evidence="2">ANT050790</strain>
    </source>
</reference>
<feature type="compositionally biased region" description="Polar residues" evidence="1">
    <location>
        <begin position="191"/>
        <end position="202"/>
    </location>
</feature>
<evidence type="ECO:0000313" key="2">
    <source>
        <dbReference type="EMBL" id="KAK0515104.1"/>
    </source>
</evidence>
<protein>
    <submittedName>
        <fullName evidence="2">Uncharacterized protein</fullName>
    </submittedName>
</protein>
<feature type="compositionally biased region" description="Pro residues" evidence="1">
    <location>
        <begin position="231"/>
        <end position="240"/>
    </location>
</feature>
<gene>
    <name evidence="2" type="ORF">JMJ35_002483</name>
</gene>
<evidence type="ECO:0000313" key="3">
    <source>
        <dbReference type="Proteomes" id="UP001166286"/>
    </source>
</evidence>
<feature type="compositionally biased region" description="Polar residues" evidence="1">
    <location>
        <begin position="270"/>
        <end position="293"/>
    </location>
</feature>
<feature type="compositionally biased region" description="Polar residues" evidence="1">
    <location>
        <begin position="110"/>
        <end position="122"/>
    </location>
</feature>
<feature type="region of interest" description="Disordered" evidence="1">
    <location>
        <begin position="496"/>
        <end position="590"/>
    </location>
</feature>
<name>A0AA39R7H0_9LECA</name>
<feature type="compositionally biased region" description="Low complexity" evidence="1">
    <location>
        <begin position="93"/>
        <end position="104"/>
    </location>
</feature>
<feature type="compositionally biased region" description="Low complexity" evidence="1">
    <location>
        <begin position="19"/>
        <end position="29"/>
    </location>
</feature>
<feature type="compositionally biased region" description="Low complexity" evidence="1">
    <location>
        <begin position="347"/>
        <end position="364"/>
    </location>
</feature>
<feature type="compositionally biased region" description="Low complexity" evidence="1">
    <location>
        <begin position="322"/>
        <end position="335"/>
    </location>
</feature>
<dbReference type="AlphaFoldDB" id="A0AA39R7H0"/>
<proteinExistence type="predicted"/>
<organism evidence="2 3">
    <name type="scientific">Cladonia borealis</name>
    <dbReference type="NCBI Taxonomy" id="184061"/>
    <lineage>
        <taxon>Eukaryota</taxon>
        <taxon>Fungi</taxon>
        <taxon>Dikarya</taxon>
        <taxon>Ascomycota</taxon>
        <taxon>Pezizomycotina</taxon>
        <taxon>Lecanoromycetes</taxon>
        <taxon>OSLEUM clade</taxon>
        <taxon>Lecanoromycetidae</taxon>
        <taxon>Lecanorales</taxon>
        <taxon>Lecanorineae</taxon>
        <taxon>Cladoniaceae</taxon>
        <taxon>Cladonia</taxon>
    </lineage>
</organism>
<dbReference type="PANTHER" id="PTHR22794">
    <property type="entry name" value="THAP DOMAIN PROTEIN 11"/>
    <property type="match status" value="1"/>
</dbReference>
<sequence length="590" mass="62434">MPRQGSPSPARRPDLAKRSSSTPSLSKGSPNGGQLEKAHKGSSTRLHKAHAVGHGRHPHARVPSHGKGLHKLSKLGPGELSDGSEHTKHHNRSSSSTPVGSPTSQKFKRNSSNVSLPRTGSKVSLKKNDSNVSIQRNHSSTKSGSQSKSEKAHTKSNLRKNGTDDRQVKGQASFEVGDEDEDQGDEWTEDNSSVSPQATRNSLVRPKSPLSRDPPSPDEEPPDRSPQNLPYSPPQSPPNNPSAFANHTKDNGPTHNHPPHAEDLTHRLLNRSTHSIAPHTSTISATKSPNSTGAFSSFAHSHSSTIAAEPSMPSDGISRFINSTGTNSGSTTPGSVSHLQANLADRPASPASSSNPAKATTSSSRRVKSAANLSHPCLDNSPPKHPPPEKVSNPWSPRISPYESARAADPAAGKSLTQLRLDLQRMSTQRDTPASSHPLMQNGSVIGIQNLSAGSSEMQARLARQWNQAVTEFRNGKRFYPDLGIGNLRRRRVERKVEGARRDARGKGKVKTPVGSESSNEGGGSGGRVGRGKVRFEVGRSPEVGRGEGSVGSGEEGGGGGRGGELTEGVEGLLRRMWMGEGSGAGAGED</sequence>
<feature type="compositionally biased region" description="Basic and acidic residues" evidence="1">
    <location>
        <begin position="534"/>
        <end position="546"/>
    </location>
</feature>
<dbReference type="GO" id="GO:0031931">
    <property type="term" value="C:TORC1 complex"/>
    <property type="evidence" value="ECO:0007669"/>
    <property type="project" value="TreeGrafter"/>
</dbReference>
<keyword evidence="3" id="KW-1185">Reference proteome</keyword>
<feature type="region of interest" description="Disordered" evidence="1">
    <location>
        <begin position="1"/>
        <end position="412"/>
    </location>
</feature>